<evidence type="ECO:0000256" key="1">
    <source>
        <dbReference type="SAM" id="SignalP"/>
    </source>
</evidence>
<comment type="caution">
    <text evidence="2">The sequence shown here is derived from an EMBL/GenBank/DDBJ whole genome shotgun (WGS) entry which is preliminary data.</text>
</comment>
<protein>
    <submittedName>
        <fullName evidence="2">Uncharacterized protein</fullName>
    </submittedName>
</protein>
<dbReference type="EMBL" id="JBIAMX010000021">
    <property type="protein sequence ID" value="MFF0546482.1"/>
    <property type="molecule type" value="Genomic_DNA"/>
</dbReference>
<feature type="chain" id="PRO_5045419935" evidence="1">
    <location>
        <begin position="20"/>
        <end position="119"/>
    </location>
</feature>
<proteinExistence type="predicted"/>
<dbReference type="PROSITE" id="PS51257">
    <property type="entry name" value="PROKAR_LIPOPROTEIN"/>
    <property type="match status" value="1"/>
</dbReference>
<evidence type="ECO:0000313" key="2">
    <source>
        <dbReference type="EMBL" id="MFF0546482.1"/>
    </source>
</evidence>
<reference evidence="2 3" key="1">
    <citation type="submission" date="2024-10" db="EMBL/GenBank/DDBJ databases">
        <title>The Natural Products Discovery Center: Release of the First 8490 Sequenced Strains for Exploring Actinobacteria Biosynthetic Diversity.</title>
        <authorList>
            <person name="Kalkreuter E."/>
            <person name="Kautsar S.A."/>
            <person name="Yang D."/>
            <person name="Bader C.D."/>
            <person name="Teijaro C.N."/>
            <person name="Fluegel L."/>
            <person name="Davis C.M."/>
            <person name="Simpson J.R."/>
            <person name="Lauterbach L."/>
            <person name="Steele A.D."/>
            <person name="Gui C."/>
            <person name="Meng S."/>
            <person name="Li G."/>
            <person name="Viehrig K."/>
            <person name="Ye F."/>
            <person name="Su P."/>
            <person name="Kiefer A.F."/>
            <person name="Nichols A."/>
            <person name="Cepeda A.J."/>
            <person name="Yan W."/>
            <person name="Fan B."/>
            <person name="Jiang Y."/>
            <person name="Adhikari A."/>
            <person name="Zheng C.-J."/>
            <person name="Schuster L."/>
            <person name="Cowan T.M."/>
            <person name="Smanski M.J."/>
            <person name="Chevrette M.G."/>
            <person name="De Carvalho L.P.S."/>
            <person name="Shen B."/>
        </authorList>
    </citation>
    <scope>NUCLEOTIDE SEQUENCE [LARGE SCALE GENOMIC DNA]</scope>
    <source>
        <strain evidence="2 3">NPDC004045</strain>
    </source>
</reference>
<dbReference type="Proteomes" id="UP001601444">
    <property type="component" value="Unassembled WGS sequence"/>
</dbReference>
<evidence type="ECO:0000313" key="3">
    <source>
        <dbReference type="Proteomes" id="UP001601444"/>
    </source>
</evidence>
<dbReference type="RefSeq" id="WP_387702824.1">
    <property type="nucleotide sequence ID" value="NZ_JBIAMX010000021.1"/>
</dbReference>
<accession>A0ABW6PW07</accession>
<keyword evidence="1" id="KW-0732">Signal</keyword>
<sequence>MARILMAVASVVAGSAVLAGCGGADDGIQRAASTSAAGITSAAVTSTAIPPEQLRAKACAEMLPKLENMRIQEPSKSRAQLVEAAIAVFSSWPAFQELSPEEQAATIEGSRDAIKGECG</sequence>
<feature type="signal peptide" evidence="1">
    <location>
        <begin position="1"/>
        <end position="19"/>
    </location>
</feature>
<gene>
    <name evidence="2" type="ORF">ACFYTF_26965</name>
</gene>
<name>A0ABW6PW07_9NOCA</name>
<keyword evidence="3" id="KW-1185">Reference proteome</keyword>
<organism evidence="2 3">
    <name type="scientific">Nocardia thailandica</name>
    <dbReference type="NCBI Taxonomy" id="257275"/>
    <lineage>
        <taxon>Bacteria</taxon>
        <taxon>Bacillati</taxon>
        <taxon>Actinomycetota</taxon>
        <taxon>Actinomycetes</taxon>
        <taxon>Mycobacteriales</taxon>
        <taxon>Nocardiaceae</taxon>
        <taxon>Nocardia</taxon>
    </lineage>
</organism>